<accession>A0A7C3J453</accession>
<organism evidence="7">
    <name type="scientific">Candidatus Methanomethylicus mesodigestus</name>
    <dbReference type="NCBI Taxonomy" id="1867258"/>
    <lineage>
        <taxon>Archaea</taxon>
        <taxon>Thermoproteota</taxon>
        <taxon>Methanosuratincolia</taxon>
        <taxon>Candidatus Methanomethylicales</taxon>
        <taxon>Candidatus Methanomethylicaceae</taxon>
        <taxon>Candidatus Methanomethylicus</taxon>
    </lineage>
</organism>
<feature type="transmembrane region" description="Helical" evidence="6">
    <location>
        <begin position="117"/>
        <end position="138"/>
    </location>
</feature>
<keyword evidence="2" id="KW-1003">Cell membrane</keyword>
<evidence type="ECO:0000256" key="4">
    <source>
        <dbReference type="ARBA" id="ARBA00022989"/>
    </source>
</evidence>
<feature type="transmembrane region" description="Helical" evidence="6">
    <location>
        <begin position="87"/>
        <end position="111"/>
    </location>
</feature>
<dbReference type="EMBL" id="DSTX01000010">
    <property type="protein sequence ID" value="HFK20733.1"/>
    <property type="molecule type" value="Genomic_DNA"/>
</dbReference>
<feature type="transmembrane region" description="Helical" evidence="6">
    <location>
        <begin position="48"/>
        <end position="67"/>
    </location>
</feature>
<dbReference type="InterPro" id="IPR001851">
    <property type="entry name" value="ABC_transp_permease"/>
</dbReference>
<evidence type="ECO:0000256" key="3">
    <source>
        <dbReference type="ARBA" id="ARBA00022692"/>
    </source>
</evidence>
<proteinExistence type="predicted"/>
<evidence type="ECO:0000256" key="2">
    <source>
        <dbReference type="ARBA" id="ARBA00022475"/>
    </source>
</evidence>
<feature type="transmembrane region" description="Helical" evidence="6">
    <location>
        <begin position="246"/>
        <end position="263"/>
    </location>
</feature>
<keyword evidence="5 6" id="KW-0472">Membrane</keyword>
<comment type="subcellular location">
    <subcellularLocation>
        <location evidence="1">Cell membrane</location>
        <topology evidence="1">Multi-pass membrane protein</topology>
    </subcellularLocation>
</comment>
<evidence type="ECO:0000256" key="1">
    <source>
        <dbReference type="ARBA" id="ARBA00004651"/>
    </source>
</evidence>
<keyword evidence="3 6" id="KW-0812">Transmembrane</keyword>
<feature type="transmembrane region" description="Helical" evidence="6">
    <location>
        <begin position="150"/>
        <end position="169"/>
    </location>
</feature>
<dbReference type="AlphaFoldDB" id="A0A7C3J453"/>
<evidence type="ECO:0000256" key="5">
    <source>
        <dbReference type="ARBA" id="ARBA00023136"/>
    </source>
</evidence>
<dbReference type="GO" id="GO:0005886">
    <property type="term" value="C:plasma membrane"/>
    <property type="evidence" value="ECO:0007669"/>
    <property type="project" value="UniProtKB-SubCell"/>
</dbReference>
<evidence type="ECO:0000256" key="6">
    <source>
        <dbReference type="SAM" id="Phobius"/>
    </source>
</evidence>
<dbReference type="CDD" id="cd06580">
    <property type="entry name" value="TM_PBP1_transp_TpRbsC_like"/>
    <property type="match status" value="1"/>
</dbReference>
<feature type="transmembrane region" description="Helical" evidence="6">
    <location>
        <begin position="197"/>
        <end position="216"/>
    </location>
</feature>
<dbReference type="PANTHER" id="PTHR47089">
    <property type="entry name" value="ABC TRANSPORTER, PERMEASE PROTEIN"/>
    <property type="match status" value="1"/>
</dbReference>
<gene>
    <name evidence="7" type="ORF">ENS19_05550</name>
</gene>
<evidence type="ECO:0000313" key="7">
    <source>
        <dbReference type="EMBL" id="HFK20733.1"/>
    </source>
</evidence>
<dbReference type="GO" id="GO:0022857">
    <property type="term" value="F:transmembrane transporter activity"/>
    <property type="evidence" value="ECO:0007669"/>
    <property type="project" value="InterPro"/>
</dbReference>
<feature type="transmembrane region" description="Helical" evidence="6">
    <location>
        <begin position="20"/>
        <end position="42"/>
    </location>
</feature>
<keyword evidence="4 6" id="KW-1133">Transmembrane helix</keyword>
<dbReference type="PANTHER" id="PTHR47089:SF1">
    <property type="entry name" value="GUANOSINE ABC TRANSPORTER PERMEASE PROTEIN NUPP"/>
    <property type="match status" value="1"/>
</dbReference>
<protein>
    <submittedName>
        <fullName evidence="7">ABC transporter permease</fullName>
    </submittedName>
</protein>
<reference evidence="7" key="1">
    <citation type="journal article" date="2020" name="mSystems">
        <title>Genome- and Community-Level Interaction Insights into Carbon Utilization and Element Cycling Functions of Hydrothermarchaeota in Hydrothermal Sediment.</title>
        <authorList>
            <person name="Zhou Z."/>
            <person name="Liu Y."/>
            <person name="Xu W."/>
            <person name="Pan J."/>
            <person name="Luo Z.H."/>
            <person name="Li M."/>
        </authorList>
    </citation>
    <scope>NUCLEOTIDE SEQUENCE [LARGE SCALE GENOMIC DNA]</scope>
    <source>
        <strain evidence="7">SpSt-468</strain>
    </source>
</reference>
<sequence length="355" mass="38119">MRGGLSMQLKISKSTYRSILKSLISVALALVVTSVLFILTGANPVLAYYYMFVGAFGNFSLTVETLVRMTPILLVSLGLAVSFKCKVWNIGAEGQLYMGAMVGTIAAVSLGNTPVTLLISIALCILAGMAWAGIPALMKTHLGINEVITTFLMNYVAIYFVQWLIAFPFRSPDTLFPESAQLPAAAILPILVPSTRLHLGVLIAIFLAIPLVYLLMMRSTFGYKLKAVGENPEAAKYGGINIKRTMLMALVISGALAGLAGFFEVSGIQFRMRGSLSPGYGYTGIVVALLGQNNPIGVAISSIFIAAIYNGAFEVSRVLNQPQGIVDFIQGVLIIFVLSSESIMRFLEKKGVIKL</sequence>
<dbReference type="Pfam" id="PF02653">
    <property type="entry name" value="BPD_transp_2"/>
    <property type="match status" value="1"/>
</dbReference>
<name>A0A7C3J453_9CREN</name>
<comment type="caution">
    <text evidence="7">The sequence shown here is derived from an EMBL/GenBank/DDBJ whole genome shotgun (WGS) entry which is preliminary data.</text>
</comment>